<sequence>MKTPGKRKAATALDEAGSQQSSGEEEEQEVLLANGETPPHPSNGKTPGSSPGMIMRSGRKKKRGKRADEPTLKSGAANNVPRKRSKTTAEKDTSSTRQDNLETDETHAATTEKATNGAGILKTPRSPLDDDCQASDEELNGLDAAKTKQPDSEFATAHKVPPETVREAVAAAQVSDDTTPGDGENGADTKEREQINRNPLIQFMSQALRLPSQHTPKPPAAAETNVATSSAAAGGRRLVFATSTKKPSDGGVAKAKRNELLLRTRKQSSAGGRQSSTVQQPSETAAASSRSDDSDPNLSVTARQTSFYEILWDNVIGDAELKSEVLLYTKAWFGLLFILTIIGSAANVSFMPNIRQTGSKLLDYYGIDGDLTSAIEDEPDVITKTVVNPEQLQQVKDEIRAYRMNDHNIAKMKMSIDEMTGGVDSIESAINGLTDLPKDKVSSPVDLEHEYSVANQVKDSLAEKERSLLEWERGLAALEKKMDGLEQGTVSPEQVNDALDELARVSLVKAEAKALDVSQIVIPGDDCEGQDYTLLEAEEIITFEPGDVFEEEHDAETIEVIGAIAIDVEALDYASDAPVRMEDAQIAFENLVHYAQSTSESSFHTERGPSPQVKRWLEEIINAEIQKEAANELPPVDRGGPLVTGGDSAATESDPITLDSYSVRDAFVDIDRLLEVEDADRTGQYDHASVYNGARVLRRGPQATSYSLYETLPLFNRVLAYLRLRFYGHPPEVALRPSTMLHGRGQCWSFPDEFQAAHARKADSASGEDNRGEYATLTVNLASSISVSEVIIEHVPLTISSNPNTAIKDFRIVGYEDGGAFGEAWELGTFRFLNGPNFQTFSIPSSLDGTEVPKLRSISLAVDSNYGADYSCLYRLRVHGS</sequence>
<evidence type="ECO:0000313" key="10">
    <source>
        <dbReference type="Proteomes" id="UP000266841"/>
    </source>
</evidence>
<evidence type="ECO:0000256" key="4">
    <source>
        <dbReference type="ARBA" id="ARBA00023136"/>
    </source>
</evidence>
<evidence type="ECO:0000313" key="9">
    <source>
        <dbReference type="EMBL" id="EJK47597.1"/>
    </source>
</evidence>
<keyword evidence="5" id="KW-0175">Coiled coil</keyword>
<dbReference type="Pfam" id="PF07738">
    <property type="entry name" value="Sad1_UNC"/>
    <property type="match status" value="1"/>
</dbReference>
<dbReference type="eggNOG" id="KOG2687">
    <property type="taxonomic scope" value="Eukaryota"/>
</dbReference>
<evidence type="ECO:0000256" key="5">
    <source>
        <dbReference type="SAM" id="Coils"/>
    </source>
</evidence>
<keyword evidence="10" id="KW-1185">Reference proteome</keyword>
<feature type="coiled-coil region" evidence="5">
    <location>
        <begin position="461"/>
        <end position="488"/>
    </location>
</feature>
<dbReference type="Proteomes" id="UP000266841">
    <property type="component" value="Unassembled WGS sequence"/>
</dbReference>
<name>K0RLL0_THAOC</name>
<accession>K0RLL0</accession>
<feature type="compositionally biased region" description="Polar residues" evidence="6">
    <location>
        <begin position="196"/>
        <end position="205"/>
    </location>
</feature>
<dbReference type="PROSITE" id="PS51469">
    <property type="entry name" value="SUN"/>
    <property type="match status" value="1"/>
</dbReference>
<evidence type="ECO:0000259" key="8">
    <source>
        <dbReference type="PROSITE" id="PS51469"/>
    </source>
</evidence>
<dbReference type="Gene3D" id="2.60.120.260">
    <property type="entry name" value="Galactose-binding domain-like"/>
    <property type="match status" value="1"/>
</dbReference>
<feature type="region of interest" description="Disordered" evidence="6">
    <location>
        <begin position="1"/>
        <end position="232"/>
    </location>
</feature>
<dbReference type="OrthoDB" id="342281at2759"/>
<evidence type="ECO:0000256" key="1">
    <source>
        <dbReference type="ARBA" id="ARBA00004370"/>
    </source>
</evidence>
<dbReference type="GO" id="GO:0005635">
    <property type="term" value="C:nuclear envelope"/>
    <property type="evidence" value="ECO:0007669"/>
    <property type="project" value="TreeGrafter"/>
</dbReference>
<protein>
    <recommendedName>
        <fullName evidence="8">SUN domain-containing protein</fullName>
    </recommendedName>
</protein>
<feature type="compositionally biased region" description="Polar residues" evidence="6">
    <location>
        <begin position="267"/>
        <end position="283"/>
    </location>
</feature>
<comment type="subcellular location">
    <subcellularLocation>
        <location evidence="1">Membrane</location>
    </subcellularLocation>
</comment>
<dbReference type="InterPro" id="IPR012919">
    <property type="entry name" value="SUN_dom"/>
</dbReference>
<proteinExistence type="predicted"/>
<feature type="compositionally biased region" description="Acidic residues" evidence="6">
    <location>
        <begin position="129"/>
        <end position="140"/>
    </location>
</feature>
<gene>
    <name evidence="9" type="ORF">THAOC_33671</name>
</gene>
<dbReference type="OMA" id="RGQCWSF"/>
<evidence type="ECO:0000256" key="3">
    <source>
        <dbReference type="ARBA" id="ARBA00022989"/>
    </source>
</evidence>
<dbReference type="EMBL" id="AGNL01046802">
    <property type="protein sequence ID" value="EJK47597.1"/>
    <property type="molecule type" value="Genomic_DNA"/>
</dbReference>
<reference evidence="9 10" key="1">
    <citation type="journal article" date="2012" name="Genome Biol.">
        <title>Genome and low-iron response of an oceanic diatom adapted to chronic iron limitation.</title>
        <authorList>
            <person name="Lommer M."/>
            <person name="Specht M."/>
            <person name="Roy A.S."/>
            <person name="Kraemer L."/>
            <person name="Andreson R."/>
            <person name="Gutowska M.A."/>
            <person name="Wolf J."/>
            <person name="Bergner S.V."/>
            <person name="Schilhabel M.B."/>
            <person name="Klostermeier U.C."/>
            <person name="Beiko R.G."/>
            <person name="Rosenstiel P."/>
            <person name="Hippler M."/>
            <person name="Laroche J."/>
        </authorList>
    </citation>
    <scope>NUCLEOTIDE SEQUENCE [LARGE SCALE GENOMIC DNA]</scope>
    <source>
        <strain evidence="9 10">CCMP1005</strain>
    </source>
</reference>
<dbReference type="InterPro" id="IPR045119">
    <property type="entry name" value="SUN1-5"/>
</dbReference>
<feature type="region of interest" description="Disordered" evidence="6">
    <location>
        <begin position="263"/>
        <end position="298"/>
    </location>
</feature>
<dbReference type="GO" id="GO:0043495">
    <property type="term" value="F:protein-membrane adaptor activity"/>
    <property type="evidence" value="ECO:0007669"/>
    <property type="project" value="TreeGrafter"/>
</dbReference>
<keyword evidence="2 7" id="KW-0812">Transmembrane</keyword>
<evidence type="ECO:0000256" key="2">
    <source>
        <dbReference type="ARBA" id="ARBA00022692"/>
    </source>
</evidence>
<evidence type="ECO:0000256" key="6">
    <source>
        <dbReference type="SAM" id="MobiDB-lite"/>
    </source>
</evidence>
<keyword evidence="3 7" id="KW-1133">Transmembrane helix</keyword>
<dbReference type="PANTHER" id="PTHR12911">
    <property type="entry name" value="SAD1/UNC-84-LIKE PROTEIN-RELATED"/>
    <property type="match status" value="1"/>
</dbReference>
<feature type="transmembrane region" description="Helical" evidence="7">
    <location>
        <begin position="331"/>
        <end position="351"/>
    </location>
</feature>
<dbReference type="GO" id="GO:0016020">
    <property type="term" value="C:membrane"/>
    <property type="evidence" value="ECO:0007669"/>
    <property type="project" value="UniProtKB-SubCell"/>
</dbReference>
<dbReference type="PANTHER" id="PTHR12911:SF8">
    <property type="entry name" value="KLAROID PROTEIN-RELATED"/>
    <property type="match status" value="1"/>
</dbReference>
<keyword evidence="4 7" id="KW-0472">Membrane</keyword>
<organism evidence="9 10">
    <name type="scientific">Thalassiosira oceanica</name>
    <name type="common">Marine diatom</name>
    <dbReference type="NCBI Taxonomy" id="159749"/>
    <lineage>
        <taxon>Eukaryota</taxon>
        <taxon>Sar</taxon>
        <taxon>Stramenopiles</taxon>
        <taxon>Ochrophyta</taxon>
        <taxon>Bacillariophyta</taxon>
        <taxon>Coscinodiscophyceae</taxon>
        <taxon>Thalassiosirophycidae</taxon>
        <taxon>Thalassiosirales</taxon>
        <taxon>Thalassiosiraceae</taxon>
        <taxon>Thalassiosira</taxon>
    </lineage>
</organism>
<dbReference type="AlphaFoldDB" id="K0RLL0"/>
<feature type="domain" description="SUN" evidence="8">
    <location>
        <begin position="693"/>
        <end position="881"/>
    </location>
</feature>
<evidence type="ECO:0000256" key="7">
    <source>
        <dbReference type="SAM" id="Phobius"/>
    </source>
</evidence>
<comment type="caution">
    <text evidence="9">The sequence shown here is derived from an EMBL/GenBank/DDBJ whole genome shotgun (WGS) entry which is preliminary data.</text>
</comment>